<evidence type="ECO:0008006" key="3">
    <source>
        <dbReference type="Google" id="ProtNLM"/>
    </source>
</evidence>
<dbReference type="GeneID" id="78343245"/>
<dbReference type="OrthoDB" id="1002967at2"/>
<dbReference type="RefSeq" id="WP_141413422.1">
    <property type="nucleotide sequence ID" value="NZ_AP019735.1"/>
</dbReference>
<dbReference type="InterPro" id="IPR018534">
    <property type="entry name" value="Tet_reg_excision_RteC"/>
</dbReference>
<evidence type="ECO:0000313" key="2">
    <source>
        <dbReference type="Proteomes" id="UP000318946"/>
    </source>
</evidence>
<organism evidence="1 2">
    <name type="scientific">Alistipes communis</name>
    <dbReference type="NCBI Taxonomy" id="2585118"/>
    <lineage>
        <taxon>Bacteria</taxon>
        <taxon>Pseudomonadati</taxon>
        <taxon>Bacteroidota</taxon>
        <taxon>Bacteroidia</taxon>
        <taxon>Bacteroidales</taxon>
        <taxon>Rikenellaceae</taxon>
        <taxon>Alistipes</taxon>
    </lineage>
</organism>
<dbReference type="KEGG" id="acou:A5CBH24_25330"/>
<protein>
    <recommendedName>
        <fullName evidence="3">RteC protein</fullName>
    </recommendedName>
</protein>
<gene>
    <name evidence="1" type="ORF">A5CBH24_25330</name>
</gene>
<sequence>MKTLIDTRIYALLSHNESNLLELTQAYKEFIEMMTEMIANCNDRDEILRILHYGRIEFDVLSHPMFNQYADNVLRTTFIYKVMYILDCEINIVSNSMKYASGHDYSSPLSCQDGELLWIGTQQELLELAVAIHKSGVIMLGDRKARFIEIVRALADIFHITINDVYVKKTKLLDRCTAVTPFLDKLKKAYEQVVERHLG</sequence>
<evidence type="ECO:0000313" key="1">
    <source>
        <dbReference type="EMBL" id="BBL05220.1"/>
    </source>
</evidence>
<name>A0A4Y1WW60_9BACT</name>
<accession>A0A4Y1WW60</accession>
<reference evidence="2" key="1">
    <citation type="submission" date="2019-06" db="EMBL/GenBank/DDBJ databases">
        <title>Alistipes onderdonkii subsp. vulgaris subsp. nov., Alistipes dispar sp. nov. and Alistipes communis sp. nov., isolated from human faeces, and creation of Alistipes onderdonkii subsp. onderdonkii subsp. nov.</title>
        <authorList>
            <person name="Sakamoto M."/>
            <person name="Ikeyama N."/>
            <person name="Ogata Y."/>
            <person name="Suda W."/>
            <person name="Iino T."/>
            <person name="Hattori M."/>
            <person name="Ohkuma M."/>
        </authorList>
    </citation>
    <scope>NUCLEOTIDE SEQUENCE [LARGE SCALE GENOMIC DNA]</scope>
    <source>
        <strain evidence="2">5CBH24</strain>
    </source>
</reference>
<dbReference type="Pfam" id="PF09357">
    <property type="entry name" value="RteC"/>
    <property type="match status" value="1"/>
</dbReference>
<dbReference type="EMBL" id="AP019735">
    <property type="protein sequence ID" value="BBL05220.1"/>
    <property type="molecule type" value="Genomic_DNA"/>
</dbReference>
<dbReference type="Proteomes" id="UP000318946">
    <property type="component" value="Chromosome"/>
</dbReference>
<dbReference type="AlphaFoldDB" id="A0A4Y1WW60"/>
<proteinExistence type="predicted"/>
<keyword evidence="2" id="KW-1185">Reference proteome</keyword>